<sequence>MNITGHTVEYLEDPFGLLSGDRYEFFLNIEVDEEDELYTENGLQLKVIYSVGDEGSKILQYYFMESANEKVLDFALEDEEEGLVAAYCQEHLPNEEE</sequence>
<dbReference type="RefSeq" id="WP_046524623.1">
    <property type="nucleotide sequence ID" value="NZ_LAYY01000016.1"/>
</dbReference>
<dbReference type="InterPro" id="IPR045424">
    <property type="entry name" value="DUF6509"/>
</dbReference>
<accession>A0A0M2SXD8</accession>
<reference evidence="1 2" key="1">
    <citation type="submission" date="2015-04" db="EMBL/GenBank/DDBJ databases">
        <title>Taxonomic description and genome sequence of Bacillus campisalis sp. nov., a novel member of the genus Bacillus isolated from solar saltern.</title>
        <authorList>
            <person name="Mathan Kumar R."/>
            <person name="Kaur G."/>
            <person name="Kumar A."/>
            <person name="Singh N.K."/>
            <person name="Kaur N."/>
            <person name="Kumar N."/>
            <person name="Mayilraj S."/>
        </authorList>
    </citation>
    <scope>NUCLEOTIDE SEQUENCE [LARGE SCALE GENOMIC DNA]</scope>
    <source>
        <strain evidence="1 2">SA2-6</strain>
    </source>
</reference>
<keyword evidence="2" id="KW-1185">Reference proteome</keyword>
<dbReference type="Proteomes" id="UP000034166">
    <property type="component" value="Unassembled WGS sequence"/>
</dbReference>
<dbReference type="Pfam" id="PF20119">
    <property type="entry name" value="DUF6509"/>
    <property type="match status" value="1"/>
</dbReference>
<dbReference type="PATRIC" id="fig|1408103.3.peg.3404"/>
<evidence type="ECO:0000313" key="1">
    <source>
        <dbReference type="EMBL" id="KKK37285.1"/>
    </source>
</evidence>
<comment type="caution">
    <text evidence="1">The sequence shown here is derived from an EMBL/GenBank/DDBJ whole genome shotgun (WGS) entry which is preliminary data.</text>
</comment>
<evidence type="ECO:0000313" key="2">
    <source>
        <dbReference type="Proteomes" id="UP000034166"/>
    </source>
</evidence>
<organism evidence="1 2">
    <name type="scientific">Mesobacillus campisalis</name>
    <dbReference type="NCBI Taxonomy" id="1408103"/>
    <lineage>
        <taxon>Bacteria</taxon>
        <taxon>Bacillati</taxon>
        <taxon>Bacillota</taxon>
        <taxon>Bacilli</taxon>
        <taxon>Bacillales</taxon>
        <taxon>Bacillaceae</taxon>
        <taxon>Mesobacillus</taxon>
    </lineage>
</organism>
<dbReference type="EMBL" id="LAYY01000016">
    <property type="protein sequence ID" value="KKK37285.1"/>
    <property type="molecule type" value="Genomic_DNA"/>
</dbReference>
<dbReference type="OrthoDB" id="2736409at2"/>
<name>A0A0M2SXD8_9BACI</name>
<dbReference type="AlphaFoldDB" id="A0A0M2SXD8"/>
<protein>
    <submittedName>
        <fullName evidence="1">Pullulanase</fullName>
    </submittedName>
</protein>
<gene>
    <name evidence="1" type="ORF">WQ57_15145</name>
</gene>
<proteinExistence type="predicted"/>